<dbReference type="PANTHER" id="PTHR33925">
    <property type="entry name" value="PLASTID DIVISION PROTEIN CDP1, CHLOROPLASTIC-RELATED"/>
    <property type="match status" value="1"/>
</dbReference>
<dbReference type="AlphaFoldDB" id="A0A7N0V8Y4"/>
<organism evidence="4 5">
    <name type="scientific">Kalanchoe fedtschenkoi</name>
    <name type="common">Lavender scallops</name>
    <name type="synonym">South American air plant</name>
    <dbReference type="NCBI Taxonomy" id="63787"/>
    <lineage>
        <taxon>Eukaryota</taxon>
        <taxon>Viridiplantae</taxon>
        <taxon>Streptophyta</taxon>
        <taxon>Embryophyta</taxon>
        <taxon>Tracheophyta</taxon>
        <taxon>Spermatophyta</taxon>
        <taxon>Magnoliopsida</taxon>
        <taxon>eudicotyledons</taxon>
        <taxon>Gunneridae</taxon>
        <taxon>Pentapetalae</taxon>
        <taxon>Saxifragales</taxon>
        <taxon>Crassulaceae</taxon>
        <taxon>Kalanchoe</taxon>
    </lineage>
</organism>
<dbReference type="EnsemblPlants" id="Kaladp0262s0030.1.v1.1">
    <property type="protein sequence ID" value="Kaladp0262s0030.1.v1.1"/>
    <property type="gene ID" value="Kaladp0262s0030.v1.1"/>
</dbReference>
<reference evidence="4" key="1">
    <citation type="submission" date="2021-01" db="UniProtKB">
        <authorList>
            <consortium name="EnsemblPlants"/>
        </authorList>
    </citation>
    <scope>IDENTIFICATION</scope>
</reference>
<evidence type="ECO:0008006" key="6">
    <source>
        <dbReference type="Google" id="ProtNLM"/>
    </source>
</evidence>
<keyword evidence="5" id="KW-1185">Reference proteome</keyword>
<dbReference type="Pfam" id="PF13355">
    <property type="entry name" value="ARC6-like_IMS"/>
    <property type="match status" value="1"/>
</dbReference>
<dbReference type="InterPro" id="IPR057137">
    <property type="entry name" value="CDP1-like_a_solenoid_2"/>
</dbReference>
<feature type="domain" description="Plastid division protein CDP1-like IMS" evidence="1">
    <location>
        <begin position="698"/>
        <end position="815"/>
    </location>
</feature>
<dbReference type="Pfam" id="PF23468">
    <property type="entry name" value="ARC6"/>
    <property type="match status" value="1"/>
</dbReference>
<feature type="domain" description="Plastid division protein CDP1-like 1st alpha solenoid" evidence="3">
    <location>
        <begin position="165"/>
        <end position="311"/>
    </location>
</feature>
<dbReference type="InterPro" id="IPR058032">
    <property type="entry name" value="CDP1-like_a_solenoid_1"/>
</dbReference>
<proteinExistence type="predicted"/>
<evidence type="ECO:0000259" key="3">
    <source>
        <dbReference type="Pfam" id="PF25515"/>
    </source>
</evidence>
<dbReference type="OMA" id="IVKSVMH"/>
<name>A0A7N0V8Y4_KALFE</name>
<dbReference type="InterPro" id="IPR025344">
    <property type="entry name" value="CDP1-like_IMS"/>
</dbReference>
<dbReference type="InterPro" id="IPR044685">
    <property type="entry name" value="CPD1-like"/>
</dbReference>
<accession>A0A7N0V8Y4</accession>
<dbReference type="Proteomes" id="UP000594263">
    <property type="component" value="Unplaced"/>
</dbReference>
<dbReference type="Gramene" id="Kaladp0262s0030.1.v1.1">
    <property type="protein sequence ID" value="Kaladp0262s0030.1.v1.1"/>
    <property type="gene ID" value="Kaladp0262s0030.v1.1"/>
</dbReference>
<evidence type="ECO:0000259" key="2">
    <source>
        <dbReference type="Pfam" id="PF23468"/>
    </source>
</evidence>
<dbReference type="PANTHER" id="PTHR33925:SF2">
    <property type="entry name" value="PLASTID DIVISION PROTEIN CDP1, CHLOROPLASTIC"/>
    <property type="match status" value="1"/>
</dbReference>
<protein>
    <recommendedName>
        <fullName evidence="6">ARC6 IMS domain-containing protein</fullName>
    </recommendedName>
</protein>
<dbReference type="Pfam" id="PF25515">
    <property type="entry name" value="Arm_PDR"/>
    <property type="match status" value="1"/>
</dbReference>
<sequence>MAFPHLAPTTSSASFIASGFRGEDRIQLLGLFGNNVIRPLSSIRGSRSPFHPYFISGMRNGSILVRSKLTSPQLPTADNLHSTSPATLEIPVTCYQIIGLHEKAEKDEIAKSVMVLKSAEVEEGYTADAIQSRQEILMDVRDKLLFEPEYAGNVKDKIPPKSRLRIPWAWLPGALCLLQEVGEEKLVLDIGRTAIQHLDAKPYIHDLLLSMALAECSIAKAGFEKNNISQGFEALARAQCLLRSKISLGKMTLLSQIEESLEELAPVCTLDLLGISRTPENAERRRGAISALRELLRQGLDVEATCEVEDWSCFLSEALRRLLATEVVNLLPWDGLAVTRKNKKSIESQNQKVVIDFNCFYMVMIAYLALGFSSKQLDLVHKANIICECLMTSDGVDLKLEESVCLFLKGQGNEAEVAARIQQLEKASNSASRNLVSPNEARNTVDAKPVLELWLEDAVLSKYPDTRDCSPSLVNFFKNEKKQFGNRKINGTPQAISNISHRPLSTKLSSDQRTLEDPFQYPSSFKQFGSPVQQLTQVNMQTPLLSVNDSTRSTDSPTVQLKRTLGANHDRDWKSWIAVSVTIEKMISVTVSGCIIFAMFKLSGLRFATMYRTSSWASNNLSSESISLGRTRDTFTNAHVGDRPTTTILFRLKELLTSVETKLKRHPDAVPLPNSCLAASLSSSMTSVFRKPMPLEEAEALVKQWQAVKAEALGPNHQVHSLSEVLDESMLLQWQDLADAAIKRSCFWRFVMLQLSIIRADITTDSNGVEMAEIEALLEEAAELVDQSQPKHPNYYSTYKILYILRRQKDGLWRFCESDIETLS</sequence>
<evidence type="ECO:0000259" key="1">
    <source>
        <dbReference type="Pfam" id="PF13355"/>
    </source>
</evidence>
<dbReference type="GO" id="GO:0010020">
    <property type="term" value="P:chloroplast fission"/>
    <property type="evidence" value="ECO:0007669"/>
    <property type="project" value="EnsemblPlants"/>
</dbReference>
<evidence type="ECO:0000313" key="5">
    <source>
        <dbReference type="Proteomes" id="UP000594263"/>
    </source>
</evidence>
<feature type="domain" description="Plastid division protein CDP1-like 2nd alpha solenoid" evidence="2">
    <location>
        <begin position="360"/>
        <end position="481"/>
    </location>
</feature>
<evidence type="ECO:0000313" key="4">
    <source>
        <dbReference type="EnsemblPlants" id="Kaladp0262s0030.1.v1.1"/>
    </source>
</evidence>
<dbReference type="GO" id="GO:0009706">
    <property type="term" value="C:chloroplast inner membrane"/>
    <property type="evidence" value="ECO:0007669"/>
    <property type="project" value="TreeGrafter"/>
</dbReference>